<feature type="domain" description="N-acetyltransferase" evidence="1">
    <location>
        <begin position="2"/>
        <end position="141"/>
    </location>
</feature>
<dbReference type="Gene3D" id="3.40.630.30">
    <property type="match status" value="1"/>
</dbReference>
<dbReference type="InterPro" id="IPR016181">
    <property type="entry name" value="Acyl_CoA_acyltransferase"/>
</dbReference>
<evidence type="ECO:0000313" key="2">
    <source>
        <dbReference type="EMBL" id="NBG65367.1"/>
    </source>
</evidence>
<sequence length="141" mass="16713">MQILRLMDSDFQELKTAFSIRKKVFVEEQRVSEADEFDEFEKESQHYLLKIDGKPIATARWRFIGDKIKCERFAMLSEYRNKGFGSELLSELIKDVKGKSDRVYLHAQLKAIPFYKRLGFIKVGDQFTECEIEHYMMILSK</sequence>
<proteinExistence type="predicted"/>
<keyword evidence="2" id="KW-0808">Transferase</keyword>
<dbReference type="GO" id="GO:0016747">
    <property type="term" value="F:acyltransferase activity, transferring groups other than amino-acyl groups"/>
    <property type="evidence" value="ECO:0007669"/>
    <property type="project" value="InterPro"/>
</dbReference>
<dbReference type="AlphaFoldDB" id="A0A6N9NJK3"/>
<gene>
    <name evidence="2" type="ORF">GQN54_04525</name>
</gene>
<dbReference type="PROSITE" id="PS51186">
    <property type="entry name" value="GNAT"/>
    <property type="match status" value="1"/>
</dbReference>
<evidence type="ECO:0000259" key="1">
    <source>
        <dbReference type="PROSITE" id="PS51186"/>
    </source>
</evidence>
<dbReference type="CDD" id="cd04301">
    <property type="entry name" value="NAT_SF"/>
    <property type="match status" value="1"/>
</dbReference>
<organism evidence="2 3">
    <name type="scientific">Acidiluteibacter ferrifornacis</name>
    <dbReference type="NCBI Taxonomy" id="2692424"/>
    <lineage>
        <taxon>Bacteria</taxon>
        <taxon>Pseudomonadati</taxon>
        <taxon>Bacteroidota</taxon>
        <taxon>Flavobacteriia</taxon>
        <taxon>Flavobacteriales</taxon>
        <taxon>Cryomorphaceae</taxon>
        <taxon>Acidiluteibacter</taxon>
    </lineage>
</organism>
<reference evidence="2 3" key="1">
    <citation type="submission" date="2019-12" db="EMBL/GenBank/DDBJ databases">
        <authorList>
            <person name="Zhao J."/>
        </authorList>
    </citation>
    <scope>NUCLEOTIDE SEQUENCE [LARGE SCALE GENOMIC DNA]</scope>
    <source>
        <strain evidence="2 3">S-15</strain>
    </source>
</reference>
<keyword evidence="3" id="KW-1185">Reference proteome</keyword>
<name>A0A6N9NJK3_9FLAO</name>
<evidence type="ECO:0000313" key="3">
    <source>
        <dbReference type="Proteomes" id="UP000470771"/>
    </source>
</evidence>
<dbReference type="InterPro" id="IPR000182">
    <property type="entry name" value="GNAT_dom"/>
</dbReference>
<dbReference type="Pfam" id="PF00583">
    <property type="entry name" value="Acetyltransf_1"/>
    <property type="match status" value="1"/>
</dbReference>
<protein>
    <submittedName>
        <fullName evidence="2">GNAT family N-acetyltransferase</fullName>
    </submittedName>
</protein>
<comment type="caution">
    <text evidence="2">The sequence shown here is derived from an EMBL/GenBank/DDBJ whole genome shotgun (WGS) entry which is preliminary data.</text>
</comment>
<dbReference type="SUPFAM" id="SSF55729">
    <property type="entry name" value="Acyl-CoA N-acyltransferases (Nat)"/>
    <property type="match status" value="1"/>
</dbReference>
<dbReference type="Proteomes" id="UP000470771">
    <property type="component" value="Unassembled WGS sequence"/>
</dbReference>
<accession>A0A6N9NJK3</accession>
<dbReference type="EMBL" id="WWNE01000005">
    <property type="protein sequence ID" value="NBG65367.1"/>
    <property type="molecule type" value="Genomic_DNA"/>
</dbReference>